<evidence type="ECO:0000256" key="1">
    <source>
        <dbReference type="SAM" id="Phobius"/>
    </source>
</evidence>
<comment type="caution">
    <text evidence="2">The sequence shown here is derived from an EMBL/GenBank/DDBJ whole genome shotgun (WGS) entry which is preliminary data.</text>
</comment>
<proteinExistence type="predicted"/>
<keyword evidence="1" id="KW-0472">Membrane</keyword>
<feature type="transmembrane region" description="Helical" evidence="1">
    <location>
        <begin position="35"/>
        <end position="65"/>
    </location>
</feature>
<dbReference type="Proteomes" id="UP000231383">
    <property type="component" value="Unassembled WGS sequence"/>
</dbReference>
<evidence type="ECO:0000313" key="2">
    <source>
        <dbReference type="EMBL" id="PJC32776.1"/>
    </source>
</evidence>
<gene>
    <name evidence="2" type="ORF">CO051_02535</name>
</gene>
<feature type="transmembrane region" description="Helical" evidence="1">
    <location>
        <begin position="6"/>
        <end position="23"/>
    </location>
</feature>
<keyword evidence="1" id="KW-1133">Transmembrane helix</keyword>
<dbReference type="EMBL" id="PFSC01000066">
    <property type="protein sequence ID" value="PJC32776.1"/>
    <property type="molecule type" value="Genomic_DNA"/>
</dbReference>
<keyword evidence="1" id="KW-0812">Transmembrane</keyword>
<protein>
    <submittedName>
        <fullName evidence="2">Uncharacterized protein</fullName>
    </submittedName>
</protein>
<dbReference type="AlphaFoldDB" id="A0A2M8F0H0"/>
<reference evidence="3" key="1">
    <citation type="submission" date="2017-09" db="EMBL/GenBank/DDBJ databases">
        <title>Depth-based differentiation of microbial function through sediment-hosted aquifers and enrichment of novel symbionts in the deep terrestrial subsurface.</title>
        <authorList>
            <person name="Probst A.J."/>
            <person name="Ladd B."/>
            <person name="Jarett J.K."/>
            <person name="Geller-Mcgrath D.E."/>
            <person name="Sieber C.M.K."/>
            <person name="Emerson J.B."/>
            <person name="Anantharaman K."/>
            <person name="Thomas B.C."/>
            <person name="Malmstrom R."/>
            <person name="Stieglmeier M."/>
            <person name="Klingl A."/>
            <person name="Woyke T."/>
            <person name="Ryan C.M."/>
            <person name="Banfield J.F."/>
        </authorList>
    </citation>
    <scope>NUCLEOTIDE SEQUENCE [LARGE SCALE GENOMIC DNA]</scope>
</reference>
<name>A0A2M8F0H0_9BACT</name>
<sequence length="71" mass="8068">MELNIYYYIAISAFYIVLMQNMLSTSLGFQSVEIVALFVIGGFIGYAMDSYMIGFLFASIMHFLFWSHGGD</sequence>
<accession>A0A2M8F0H0</accession>
<evidence type="ECO:0000313" key="3">
    <source>
        <dbReference type="Proteomes" id="UP000231383"/>
    </source>
</evidence>
<organism evidence="2 3">
    <name type="scientific">Candidatus Roizmanbacteria bacterium CG_4_9_14_0_2_um_filter_39_13</name>
    <dbReference type="NCBI Taxonomy" id="1974839"/>
    <lineage>
        <taxon>Bacteria</taxon>
        <taxon>Candidatus Roizmaniibacteriota</taxon>
    </lineage>
</organism>